<dbReference type="SMART" id="SM01005">
    <property type="entry name" value="Ala_racemase_C"/>
    <property type="match status" value="1"/>
</dbReference>
<evidence type="ECO:0000313" key="9">
    <source>
        <dbReference type="EMBL" id="EIC00768.1"/>
    </source>
</evidence>
<dbReference type="UniPathway" id="UPA00042">
    <property type="reaction ID" value="UER00497"/>
</dbReference>
<dbReference type="InterPro" id="IPR000821">
    <property type="entry name" value="Ala_racemase"/>
</dbReference>
<dbReference type="InterPro" id="IPR009006">
    <property type="entry name" value="Ala_racemase/Decarboxylase_C"/>
</dbReference>
<dbReference type="AlphaFoldDB" id="H7EPD5"/>
<evidence type="ECO:0000256" key="2">
    <source>
        <dbReference type="ARBA" id="ARBA00001933"/>
    </source>
</evidence>
<keyword evidence="10" id="KW-1185">Reference proteome</keyword>
<dbReference type="EMBL" id="AGRW01000054">
    <property type="protein sequence ID" value="EIC00768.1"/>
    <property type="molecule type" value="Genomic_DNA"/>
</dbReference>
<dbReference type="CDD" id="cd00430">
    <property type="entry name" value="PLPDE_III_AR"/>
    <property type="match status" value="1"/>
</dbReference>
<dbReference type="GO" id="GO:0030170">
    <property type="term" value="F:pyridoxal phosphate binding"/>
    <property type="evidence" value="ECO:0007669"/>
    <property type="project" value="UniProtKB-UniRule"/>
</dbReference>
<dbReference type="NCBIfam" id="TIGR00492">
    <property type="entry name" value="alr"/>
    <property type="match status" value="1"/>
</dbReference>
<name>H7EPD5_9SPIR</name>
<comment type="similarity">
    <text evidence="5">Belongs to the alanine racemase family.</text>
</comment>
<dbReference type="InterPro" id="IPR001608">
    <property type="entry name" value="Ala_racemase_N"/>
</dbReference>
<dbReference type="EC" id="5.1.1.1" evidence="5"/>
<feature type="domain" description="Alanine racemase C-terminal" evidence="8">
    <location>
        <begin position="243"/>
        <end position="371"/>
    </location>
</feature>
<dbReference type="Gene3D" id="2.40.37.10">
    <property type="entry name" value="Lyase, Ornithine Decarboxylase, Chain A, domain 1"/>
    <property type="match status" value="1"/>
</dbReference>
<proteinExistence type="inferred from homology"/>
<reference evidence="9 10" key="1">
    <citation type="submission" date="2011-09" db="EMBL/GenBank/DDBJ databases">
        <title>The draft genome of Treponema saccharophilum DSM 2985.</title>
        <authorList>
            <consortium name="US DOE Joint Genome Institute (JGI-PGF)"/>
            <person name="Lucas S."/>
            <person name="Copeland A."/>
            <person name="Lapidus A."/>
            <person name="Glavina del Rio T."/>
            <person name="Dalin E."/>
            <person name="Tice H."/>
            <person name="Bruce D."/>
            <person name="Goodwin L."/>
            <person name="Pitluck S."/>
            <person name="Peters L."/>
            <person name="Kyrpides N."/>
            <person name="Mavromatis K."/>
            <person name="Ivanova N."/>
            <person name="Markowitz V."/>
            <person name="Cheng J.-F."/>
            <person name="Hugenholtz P."/>
            <person name="Woyke T."/>
            <person name="Wu D."/>
            <person name="Gronow S."/>
            <person name="Wellnitz S."/>
            <person name="Brambilla E."/>
            <person name="Klenk H.-P."/>
            <person name="Eisen J.A."/>
        </authorList>
    </citation>
    <scope>NUCLEOTIDE SEQUENCE [LARGE SCALE GENOMIC DNA]</scope>
    <source>
        <strain evidence="9 10">DSM 2985</strain>
    </source>
</reference>
<dbReference type="Pfam" id="PF00842">
    <property type="entry name" value="Ala_racemase_C"/>
    <property type="match status" value="1"/>
</dbReference>
<evidence type="ECO:0000259" key="8">
    <source>
        <dbReference type="SMART" id="SM01005"/>
    </source>
</evidence>
<dbReference type="InterPro" id="IPR011079">
    <property type="entry name" value="Ala_racemase_C"/>
</dbReference>
<comment type="cofactor">
    <cofactor evidence="2 5 6">
        <name>pyridoxal 5'-phosphate</name>
        <dbReference type="ChEBI" id="CHEBI:597326"/>
    </cofactor>
</comment>
<protein>
    <recommendedName>
        <fullName evidence="5">Alanine racemase</fullName>
        <ecNumber evidence="5">5.1.1.1</ecNumber>
    </recommendedName>
</protein>
<dbReference type="Gene3D" id="3.20.20.10">
    <property type="entry name" value="Alanine racemase"/>
    <property type="match status" value="1"/>
</dbReference>
<dbReference type="PROSITE" id="PS00395">
    <property type="entry name" value="ALANINE_RACEMASE"/>
    <property type="match status" value="1"/>
</dbReference>
<feature type="active site" description="Proton acceptor; specific for D-alanine" evidence="5">
    <location>
        <position position="35"/>
    </location>
</feature>
<dbReference type="GO" id="GO:0008784">
    <property type="term" value="F:alanine racemase activity"/>
    <property type="evidence" value="ECO:0007669"/>
    <property type="project" value="UniProtKB-UniRule"/>
</dbReference>
<comment type="function">
    <text evidence="5">Catalyzes the interconversion of L-alanine and D-alanine. May also act on other amino acids.</text>
</comment>
<dbReference type="eggNOG" id="COG0787">
    <property type="taxonomic scope" value="Bacteria"/>
</dbReference>
<dbReference type="PANTHER" id="PTHR30511:SF0">
    <property type="entry name" value="ALANINE RACEMASE, CATABOLIC-RELATED"/>
    <property type="match status" value="1"/>
</dbReference>
<comment type="caution">
    <text evidence="9">The sequence shown here is derived from an EMBL/GenBank/DDBJ whole genome shotgun (WGS) entry which is preliminary data.</text>
</comment>
<dbReference type="STRING" id="907348.TresaDRAFT_0241"/>
<feature type="binding site" evidence="5 7">
    <location>
        <position position="134"/>
    </location>
    <ligand>
        <name>substrate</name>
    </ligand>
</feature>
<keyword evidence="3 5" id="KW-0663">Pyridoxal phosphate</keyword>
<dbReference type="PRINTS" id="PR00992">
    <property type="entry name" value="ALARACEMASE"/>
</dbReference>
<comment type="catalytic activity">
    <reaction evidence="1 5">
        <text>L-alanine = D-alanine</text>
        <dbReference type="Rhea" id="RHEA:20249"/>
        <dbReference type="ChEBI" id="CHEBI:57416"/>
        <dbReference type="ChEBI" id="CHEBI:57972"/>
        <dbReference type="EC" id="5.1.1.1"/>
    </reaction>
</comment>
<feature type="modified residue" description="N6-(pyridoxal phosphate)lysine" evidence="5 6">
    <location>
        <position position="35"/>
    </location>
</feature>
<dbReference type="GO" id="GO:0005829">
    <property type="term" value="C:cytosol"/>
    <property type="evidence" value="ECO:0007669"/>
    <property type="project" value="TreeGrafter"/>
</dbReference>
<dbReference type="Proteomes" id="UP000003571">
    <property type="component" value="Unassembled WGS sequence"/>
</dbReference>
<dbReference type="InterPro" id="IPR029066">
    <property type="entry name" value="PLP-binding_barrel"/>
</dbReference>
<dbReference type="RefSeq" id="WP_002706455.1">
    <property type="nucleotide sequence ID" value="NZ_AGRW01000054.1"/>
</dbReference>
<accession>H7EPD5</accession>
<keyword evidence="4 5" id="KW-0413">Isomerase</keyword>
<dbReference type="PATRIC" id="fig|907348.3.peg.2834"/>
<feature type="binding site" evidence="5 7">
    <location>
        <position position="312"/>
    </location>
    <ligand>
        <name>substrate</name>
    </ligand>
</feature>
<dbReference type="SUPFAM" id="SSF50621">
    <property type="entry name" value="Alanine racemase C-terminal domain-like"/>
    <property type="match status" value="1"/>
</dbReference>
<dbReference type="Pfam" id="PF01168">
    <property type="entry name" value="Ala_racemase_N"/>
    <property type="match status" value="1"/>
</dbReference>
<dbReference type="InterPro" id="IPR020622">
    <property type="entry name" value="Ala_racemase_pyridoxalP-BS"/>
</dbReference>
<evidence type="ECO:0000256" key="3">
    <source>
        <dbReference type="ARBA" id="ARBA00022898"/>
    </source>
</evidence>
<evidence type="ECO:0000256" key="6">
    <source>
        <dbReference type="PIRSR" id="PIRSR600821-50"/>
    </source>
</evidence>
<evidence type="ECO:0000313" key="10">
    <source>
        <dbReference type="Proteomes" id="UP000003571"/>
    </source>
</evidence>
<evidence type="ECO:0000256" key="5">
    <source>
        <dbReference type="HAMAP-Rule" id="MF_01201"/>
    </source>
</evidence>
<dbReference type="HAMAP" id="MF_01201">
    <property type="entry name" value="Ala_racemase"/>
    <property type="match status" value="1"/>
</dbReference>
<evidence type="ECO:0000256" key="1">
    <source>
        <dbReference type="ARBA" id="ARBA00000316"/>
    </source>
</evidence>
<dbReference type="GO" id="GO:0030632">
    <property type="term" value="P:D-alanine biosynthetic process"/>
    <property type="evidence" value="ECO:0007669"/>
    <property type="project" value="UniProtKB-UniRule"/>
</dbReference>
<sequence>MKPTIAKIYIENLRANLRFIRSKIRTGAKMCVAVKADAYGHGAVVCAREAVACGADFLAVARVSEGIELREAGISVPILLLSLCDRSEMDDLVSFGITPLVFDSEYIGEVAAAAGRAGKRGFSVHLAVDTGMGRIGCLPENAVSLAREIAGSGVLSLGGMCTHFSTADSFDDGDVEFTDLQFRRFLKATEDVRSAGIDPGIRHCANSALTLARPETHLDMCRPGIIVYGYYPGDIRGSELKPVMSLSTKVVAIRRFAAGVPVSYGRTWTTSCPTNIGVLPIGYDDGLFRRFAGKLSVAINGKAYPVRGRICMDQCMVELWDDDVPRWSEAVVFGPPESGALQTAEELAAMTGTISYEITCQVSKRVERVFVG</sequence>
<dbReference type="FunFam" id="3.20.20.10:FF:000002">
    <property type="entry name" value="Alanine racemase"/>
    <property type="match status" value="1"/>
</dbReference>
<feature type="active site" description="Proton acceptor; specific for L-alanine" evidence="5">
    <location>
        <position position="264"/>
    </location>
</feature>
<organism evidence="9 10">
    <name type="scientific">Treponema saccharophilum DSM 2985</name>
    <dbReference type="NCBI Taxonomy" id="907348"/>
    <lineage>
        <taxon>Bacteria</taxon>
        <taxon>Pseudomonadati</taxon>
        <taxon>Spirochaetota</taxon>
        <taxon>Spirochaetia</taxon>
        <taxon>Spirochaetales</taxon>
        <taxon>Treponemataceae</taxon>
        <taxon>Treponema</taxon>
    </lineage>
</organism>
<dbReference type="SUPFAM" id="SSF51419">
    <property type="entry name" value="PLP-binding barrel"/>
    <property type="match status" value="1"/>
</dbReference>
<evidence type="ECO:0000256" key="7">
    <source>
        <dbReference type="PIRSR" id="PIRSR600821-52"/>
    </source>
</evidence>
<dbReference type="OrthoDB" id="9813814at2"/>
<evidence type="ECO:0000256" key="4">
    <source>
        <dbReference type="ARBA" id="ARBA00023235"/>
    </source>
</evidence>
<gene>
    <name evidence="9" type="ORF">TresaDRAFT_0241</name>
</gene>
<comment type="pathway">
    <text evidence="5">Amino-acid biosynthesis; D-alanine biosynthesis; D-alanine from L-alanine: step 1/1.</text>
</comment>
<dbReference type="PANTHER" id="PTHR30511">
    <property type="entry name" value="ALANINE RACEMASE"/>
    <property type="match status" value="1"/>
</dbReference>